<reference evidence="1" key="4">
    <citation type="submission" date="2019-03" db="UniProtKB">
        <authorList>
            <consortium name="EnsemblPlants"/>
        </authorList>
    </citation>
    <scope>IDENTIFICATION</scope>
</reference>
<keyword evidence="2" id="KW-1185">Reference proteome</keyword>
<accession>A0A453CMR0</accession>
<name>A0A453CMR0_AEGTS</name>
<dbReference type="AlphaFoldDB" id="A0A453CMR0"/>
<dbReference type="PANTHER" id="PTHR33087">
    <property type="entry name" value="OS07G0539200 PROTEIN"/>
    <property type="match status" value="1"/>
</dbReference>
<protein>
    <submittedName>
        <fullName evidence="1">Uncharacterized protein</fullName>
    </submittedName>
</protein>
<evidence type="ECO:0000313" key="1">
    <source>
        <dbReference type="EnsemblPlants" id="AET2Gv20899400.1"/>
    </source>
</evidence>
<reference evidence="1" key="5">
    <citation type="journal article" date="2021" name="G3 (Bethesda)">
        <title>Aegilops tauschii genome assembly Aet v5.0 features greater sequence contiguity and improved annotation.</title>
        <authorList>
            <person name="Wang L."/>
            <person name="Zhu T."/>
            <person name="Rodriguez J.C."/>
            <person name="Deal K.R."/>
            <person name="Dubcovsky J."/>
            <person name="McGuire P.E."/>
            <person name="Lux T."/>
            <person name="Spannagl M."/>
            <person name="Mayer K.F.X."/>
            <person name="Baldrich P."/>
            <person name="Meyers B.C."/>
            <person name="Huo N."/>
            <person name="Gu Y.Q."/>
            <person name="Zhou H."/>
            <person name="Devos K.M."/>
            <person name="Bennetzen J.L."/>
            <person name="Unver T."/>
            <person name="Budak H."/>
            <person name="Gulick P.J."/>
            <person name="Galiba G."/>
            <person name="Kalapos B."/>
            <person name="Nelson D.R."/>
            <person name="Li P."/>
            <person name="You F.M."/>
            <person name="Luo M.C."/>
            <person name="Dvorak J."/>
        </authorList>
    </citation>
    <scope>NUCLEOTIDE SEQUENCE [LARGE SCALE GENOMIC DNA]</scope>
    <source>
        <strain evidence="1">cv. AL8/78</strain>
    </source>
</reference>
<reference evidence="2" key="1">
    <citation type="journal article" date="2014" name="Science">
        <title>Ancient hybridizations among the ancestral genomes of bread wheat.</title>
        <authorList>
            <consortium name="International Wheat Genome Sequencing Consortium,"/>
            <person name="Marcussen T."/>
            <person name="Sandve S.R."/>
            <person name="Heier L."/>
            <person name="Spannagl M."/>
            <person name="Pfeifer M."/>
            <person name="Jakobsen K.S."/>
            <person name="Wulff B.B."/>
            <person name="Steuernagel B."/>
            <person name="Mayer K.F."/>
            <person name="Olsen O.A."/>
        </authorList>
    </citation>
    <scope>NUCLEOTIDE SEQUENCE [LARGE SCALE GENOMIC DNA]</scope>
    <source>
        <strain evidence="2">cv. AL8/78</strain>
    </source>
</reference>
<proteinExistence type="predicted"/>
<reference evidence="1" key="3">
    <citation type="journal article" date="2017" name="Nature">
        <title>Genome sequence of the progenitor of the wheat D genome Aegilops tauschii.</title>
        <authorList>
            <person name="Luo M.C."/>
            <person name="Gu Y.Q."/>
            <person name="Puiu D."/>
            <person name="Wang H."/>
            <person name="Twardziok S.O."/>
            <person name="Deal K.R."/>
            <person name="Huo N."/>
            <person name="Zhu T."/>
            <person name="Wang L."/>
            <person name="Wang Y."/>
            <person name="McGuire P.E."/>
            <person name="Liu S."/>
            <person name="Long H."/>
            <person name="Ramasamy R.K."/>
            <person name="Rodriguez J.C."/>
            <person name="Van S.L."/>
            <person name="Yuan L."/>
            <person name="Wang Z."/>
            <person name="Xia Z."/>
            <person name="Xiao L."/>
            <person name="Anderson O.D."/>
            <person name="Ouyang S."/>
            <person name="Liang Y."/>
            <person name="Zimin A.V."/>
            <person name="Pertea G."/>
            <person name="Qi P."/>
            <person name="Bennetzen J.L."/>
            <person name="Dai X."/>
            <person name="Dawson M.W."/>
            <person name="Muller H.G."/>
            <person name="Kugler K."/>
            <person name="Rivarola-Duarte L."/>
            <person name="Spannagl M."/>
            <person name="Mayer K.F.X."/>
            <person name="Lu F.H."/>
            <person name="Bevan M.W."/>
            <person name="Leroy P."/>
            <person name="Li P."/>
            <person name="You F.M."/>
            <person name="Sun Q."/>
            <person name="Liu Z."/>
            <person name="Lyons E."/>
            <person name="Wicker T."/>
            <person name="Salzberg S.L."/>
            <person name="Devos K.M."/>
            <person name="Dvorak J."/>
        </authorList>
    </citation>
    <scope>NUCLEOTIDE SEQUENCE [LARGE SCALE GENOMIC DNA]</scope>
    <source>
        <strain evidence="1">cv. AL8/78</strain>
    </source>
</reference>
<dbReference type="EnsemblPlants" id="AET2Gv20899400.1">
    <property type="protein sequence ID" value="AET2Gv20899400.1"/>
    <property type="gene ID" value="AET2Gv20899400"/>
</dbReference>
<reference evidence="2" key="2">
    <citation type="journal article" date="2017" name="Nat. Plants">
        <title>The Aegilops tauschii genome reveals multiple impacts of transposons.</title>
        <authorList>
            <person name="Zhao G."/>
            <person name="Zou C."/>
            <person name="Li K."/>
            <person name="Wang K."/>
            <person name="Li T."/>
            <person name="Gao L."/>
            <person name="Zhang X."/>
            <person name="Wang H."/>
            <person name="Yang Z."/>
            <person name="Liu X."/>
            <person name="Jiang W."/>
            <person name="Mao L."/>
            <person name="Kong X."/>
            <person name="Jiao Y."/>
            <person name="Jia J."/>
        </authorList>
    </citation>
    <scope>NUCLEOTIDE SEQUENCE [LARGE SCALE GENOMIC DNA]</scope>
    <source>
        <strain evidence="2">cv. AL8/78</strain>
    </source>
</reference>
<dbReference type="InterPro" id="IPR053253">
    <property type="entry name" value="Sex_diff_modulator"/>
</dbReference>
<dbReference type="Gramene" id="AET2Gv20899400.1">
    <property type="protein sequence ID" value="AET2Gv20899400.1"/>
    <property type="gene ID" value="AET2Gv20899400"/>
</dbReference>
<evidence type="ECO:0000313" key="2">
    <source>
        <dbReference type="Proteomes" id="UP000015105"/>
    </source>
</evidence>
<sequence>MQYWSLEGIEEILGKKVCVDRLDSRTQERGHTKTFACWVWTNDVAHIPTKHTLGVLPRGAGRVEEMQGYSPPDRRVAPPLGTADYTMLIHIDMVEDWTPPSPRSSHSAQSG</sequence>
<dbReference type="PANTHER" id="PTHR33087:SF47">
    <property type="entry name" value="DUF4283 DOMAIN-CONTAINING PROTEIN"/>
    <property type="match status" value="1"/>
</dbReference>
<dbReference type="Proteomes" id="UP000015105">
    <property type="component" value="Chromosome 2D"/>
</dbReference>
<organism evidence="1 2">
    <name type="scientific">Aegilops tauschii subsp. strangulata</name>
    <name type="common">Goatgrass</name>
    <dbReference type="NCBI Taxonomy" id="200361"/>
    <lineage>
        <taxon>Eukaryota</taxon>
        <taxon>Viridiplantae</taxon>
        <taxon>Streptophyta</taxon>
        <taxon>Embryophyta</taxon>
        <taxon>Tracheophyta</taxon>
        <taxon>Spermatophyta</taxon>
        <taxon>Magnoliopsida</taxon>
        <taxon>Liliopsida</taxon>
        <taxon>Poales</taxon>
        <taxon>Poaceae</taxon>
        <taxon>BOP clade</taxon>
        <taxon>Pooideae</taxon>
        <taxon>Triticodae</taxon>
        <taxon>Triticeae</taxon>
        <taxon>Triticinae</taxon>
        <taxon>Aegilops</taxon>
    </lineage>
</organism>